<dbReference type="InterPro" id="IPR008540">
    <property type="entry name" value="BES1_N"/>
</dbReference>
<dbReference type="GO" id="GO:0003677">
    <property type="term" value="F:DNA binding"/>
    <property type="evidence" value="ECO:0007669"/>
    <property type="project" value="UniProtKB-UniRule"/>
</dbReference>
<dbReference type="GO" id="GO:0005634">
    <property type="term" value="C:nucleus"/>
    <property type="evidence" value="ECO:0007669"/>
    <property type="project" value="UniProtKB-SubCell"/>
</dbReference>
<evidence type="ECO:0000256" key="1">
    <source>
        <dbReference type="ARBA" id="ARBA00005909"/>
    </source>
</evidence>
<dbReference type="GO" id="GO:0003700">
    <property type="term" value="F:DNA-binding transcription factor activity"/>
    <property type="evidence" value="ECO:0007669"/>
    <property type="project" value="UniProtKB-UniRule"/>
</dbReference>
<accession>A0AAN9E0T5</accession>
<comment type="similarity">
    <text evidence="1 5">Belongs to the BZR/LAT61 family.</text>
</comment>
<proteinExistence type="inferred from homology"/>
<dbReference type="Pfam" id="PF05687">
    <property type="entry name" value="BES1_N"/>
    <property type="match status" value="1"/>
</dbReference>
<gene>
    <name evidence="8" type="ORF">RIF29_38967</name>
</gene>
<dbReference type="PANTHER" id="PTHR31506">
    <property type="entry name" value="BES1/BZR1 HOMOLOG PROTEIN 3-RELATED"/>
    <property type="match status" value="1"/>
</dbReference>
<keyword evidence="9" id="KW-1185">Reference proteome</keyword>
<name>A0AAN9E0T5_CROPI</name>
<evidence type="ECO:0000256" key="2">
    <source>
        <dbReference type="ARBA" id="ARBA00023015"/>
    </source>
</evidence>
<feature type="domain" description="BES1/BZR1 plant transcription factor N-terminal" evidence="7">
    <location>
        <begin position="2"/>
        <end position="78"/>
    </location>
</feature>
<comment type="caution">
    <text evidence="8">The sequence shown here is derived from an EMBL/GenBank/DDBJ whole genome shotgun (WGS) entry which is preliminary data.</text>
</comment>
<dbReference type="AlphaFoldDB" id="A0AAN9E0T5"/>
<keyword evidence="3 5" id="KW-0238">DNA-binding</keyword>
<dbReference type="InterPro" id="IPR033264">
    <property type="entry name" value="BZR"/>
</dbReference>
<keyword evidence="5" id="KW-1070">Brassinosteroid signaling pathway</keyword>
<evidence type="ECO:0000259" key="7">
    <source>
        <dbReference type="Pfam" id="PF05687"/>
    </source>
</evidence>
<evidence type="ECO:0000256" key="3">
    <source>
        <dbReference type="ARBA" id="ARBA00023125"/>
    </source>
</evidence>
<dbReference type="EMBL" id="JAYWIO010000008">
    <property type="protein sequence ID" value="KAK7244149.1"/>
    <property type="molecule type" value="Genomic_DNA"/>
</dbReference>
<reference evidence="8 9" key="1">
    <citation type="submission" date="2024-01" db="EMBL/GenBank/DDBJ databases">
        <title>The genomes of 5 underutilized Papilionoideae crops provide insights into root nodulation and disease resistanc.</title>
        <authorList>
            <person name="Yuan L."/>
        </authorList>
    </citation>
    <scope>NUCLEOTIDE SEQUENCE [LARGE SCALE GENOMIC DNA]</scope>
    <source>
        <strain evidence="8">ZHUSHIDOU_FW_LH</strain>
        <tissue evidence="8">Leaf</tissue>
    </source>
</reference>
<evidence type="ECO:0000313" key="9">
    <source>
        <dbReference type="Proteomes" id="UP001372338"/>
    </source>
</evidence>
<comment type="function">
    <text evidence="5">Functions in brassinosteroid signaling. May function as transcriptional repressor.</text>
</comment>
<evidence type="ECO:0000256" key="5">
    <source>
        <dbReference type="RuleBase" id="RU369040"/>
    </source>
</evidence>
<dbReference type="Proteomes" id="UP001372338">
    <property type="component" value="Unassembled WGS sequence"/>
</dbReference>
<protein>
    <recommendedName>
        <fullName evidence="5">Protein BZR1 homolog</fullName>
    </recommendedName>
    <alternativeName>
        <fullName evidence="5">Protein BRASSINAZOLE-RESISTANT 1 homolog</fullName>
    </alternativeName>
</protein>
<sequence length="266" mass="27849">MKGCKPVEMMQMVGGSAVISHCTSYYPSPCCASYNPSRGTSSFVSPFTSFYVANPNNAANPSNAADGNSLIPWLKNLSPGPSASTSKFPHLFMQNGPFSAPVTPALNSHSEPRPQFKSDCPSGLGQQQQQYSFQPFSTLPTPVGQVLDPKWINVGVPQGGQAPPPAISIVAPNPIGFKEEVFVGSGGSGMSLPGKSVTCSSAVAATSSDHTADIPMADAVSSEFAFKSSISPALVKAWKGEKVHEATVADDLELTLGNSKTRLLRK</sequence>
<feature type="region of interest" description="Disordered" evidence="6">
    <location>
        <begin position="102"/>
        <end position="124"/>
    </location>
</feature>
<dbReference type="PANTHER" id="PTHR31506:SF51">
    <property type="entry name" value="BES1_BZR1 HOMOLOG PROTEIN 4"/>
    <property type="match status" value="1"/>
</dbReference>
<comment type="subcellular location">
    <subcellularLocation>
        <location evidence="5">Nucleus</location>
    </subcellularLocation>
</comment>
<evidence type="ECO:0000256" key="4">
    <source>
        <dbReference type="ARBA" id="ARBA00023163"/>
    </source>
</evidence>
<evidence type="ECO:0000256" key="6">
    <source>
        <dbReference type="SAM" id="MobiDB-lite"/>
    </source>
</evidence>
<dbReference type="GO" id="GO:0009742">
    <property type="term" value="P:brassinosteroid mediated signaling pathway"/>
    <property type="evidence" value="ECO:0007669"/>
    <property type="project" value="UniProtKB-UniRule"/>
</dbReference>
<organism evidence="8 9">
    <name type="scientific">Crotalaria pallida</name>
    <name type="common">Smooth rattlebox</name>
    <name type="synonym">Crotalaria striata</name>
    <dbReference type="NCBI Taxonomy" id="3830"/>
    <lineage>
        <taxon>Eukaryota</taxon>
        <taxon>Viridiplantae</taxon>
        <taxon>Streptophyta</taxon>
        <taxon>Embryophyta</taxon>
        <taxon>Tracheophyta</taxon>
        <taxon>Spermatophyta</taxon>
        <taxon>Magnoliopsida</taxon>
        <taxon>eudicotyledons</taxon>
        <taxon>Gunneridae</taxon>
        <taxon>Pentapetalae</taxon>
        <taxon>rosids</taxon>
        <taxon>fabids</taxon>
        <taxon>Fabales</taxon>
        <taxon>Fabaceae</taxon>
        <taxon>Papilionoideae</taxon>
        <taxon>50 kb inversion clade</taxon>
        <taxon>genistoids sensu lato</taxon>
        <taxon>core genistoids</taxon>
        <taxon>Crotalarieae</taxon>
        <taxon>Crotalaria</taxon>
    </lineage>
</organism>
<dbReference type="GO" id="GO:0006351">
    <property type="term" value="P:DNA-templated transcription"/>
    <property type="evidence" value="ECO:0007669"/>
    <property type="project" value="InterPro"/>
</dbReference>
<evidence type="ECO:0000313" key="8">
    <source>
        <dbReference type="EMBL" id="KAK7244149.1"/>
    </source>
</evidence>
<keyword evidence="2 5" id="KW-0805">Transcription regulation</keyword>
<keyword evidence="4 5" id="KW-0804">Transcription</keyword>